<dbReference type="EMBL" id="WEGH01000001">
    <property type="protein sequence ID" value="MQY03143.1"/>
    <property type="molecule type" value="Genomic_DNA"/>
</dbReference>
<evidence type="ECO:0000313" key="3">
    <source>
        <dbReference type="EMBL" id="MQY03143.1"/>
    </source>
</evidence>
<evidence type="ECO:0000313" key="4">
    <source>
        <dbReference type="Proteomes" id="UP000487268"/>
    </source>
</evidence>
<sequence>MRRVRGAVLLVGLPLVLGACGGGEKKADAPPPGPSSAPSVTASAEPPAVVPKSGAPTKPGTLPATKKPGAVVMIDPQGKSYTRPQMVTLAYHLAKNARGHLPPDFCAKSYLEGVKGGGKFPQGKKGYLAACQEGVRKYR</sequence>
<keyword evidence="2" id="KW-0732">Signal</keyword>
<feature type="chain" id="PRO_5039575515" description="Lipoprotein" evidence="2">
    <location>
        <begin position="20"/>
        <end position="139"/>
    </location>
</feature>
<dbReference type="AlphaFoldDB" id="A0A7K0BPR1"/>
<evidence type="ECO:0000256" key="2">
    <source>
        <dbReference type="SAM" id="SignalP"/>
    </source>
</evidence>
<reference evidence="3 4" key="1">
    <citation type="submission" date="2019-10" db="EMBL/GenBank/DDBJ databases">
        <title>Actinomadura rubteroloni sp. nov. and Actinomadura macrotermitis sp. nov., isolated from the gut of fungus growing-termite Macrotermes natalensis.</title>
        <authorList>
            <person name="Benndorf R."/>
            <person name="Martin K."/>
            <person name="Kuefner M."/>
            <person name="De Beer W."/>
            <person name="Kaster A.-K."/>
            <person name="Vollmers J."/>
            <person name="Poulsen M."/>
            <person name="Beemelmanns C."/>
        </authorList>
    </citation>
    <scope>NUCLEOTIDE SEQUENCE [LARGE SCALE GENOMIC DNA]</scope>
    <source>
        <strain evidence="3 4">RB68</strain>
    </source>
</reference>
<evidence type="ECO:0000256" key="1">
    <source>
        <dbReference type="SAM" id="MobiDB-lite"/>
    </source>
</evidence>
<keyword evidence="4" id="KW-1185">Reference proteome</keyword>
<dbReference type="PROSITE" id="PS51257">
    <property type="entry name" value="PROKAR_LIPOPROTEIN"/>
    <property type="match status" value="1"/>
</dbReference>
<comment type="caution">
    <text evidence="3">The sequence shown here is derived from an EMBL/GenBank/DDBJ whole genome shotgun (WGS) entry which is preliminary data.</text>
</comment>
<dbReference type="Proteomes" id="UP000487268">
    <property type="component" value="Unassembled WGS sequence"/>
</dbReference>
<dbReference type="RefSeq" id="WP_153531149.1">
    <property type="nucleotide sequence ID" value="NZ_WEGH01000001.1"/>
</dbReference>
<feature type="region of interest" description="Disordered" evidence="1">
    <location>
        <begin position="23"/>
        <end position="71"/>
    </location>
</feature>
<proteinExistence type="predicted"/>
<protein>
    <recommendedName>
        <fullName evidence="5">Lipoprotein</fullName>
    </recommendedName>
</protein>
<name>A0A7K0BPR1_9ACTN</name>
<feature type="signal peptide" evidence="2">
    <location>
        <begin position="1"/>
        <end position="19"/>
    </location>
</feature>
<evidence type="ECO:0008006" key="5">
    <source>
        <dbReference type="Google" id="ProtNLM"/>
    </source>
</evidence>
<feature type="compositionally biased region" description="Low complexity" evidence="1">
    <location>
        <begin position="36"/>
        <end position="51"/>
    </location>
</feature>
<accession>A0A7K0BPR1</accession>
<organism evidence="3 4">
    <name type="scientific">Actinomadura macrotermitis</name>
    <dbReference type="NCBI Taxonomy" id="2585200"/>
    <lineage>
        <taxon>Bacteria</taxon>
        <taxon>Bacillati</taxon>
        <taxon>Actinomycetota</taxon>
        <taxon>Actinomycetes</taxon>
        <taxon>Streptosporangiales</taxon>
        <taxon>Thermomonosporaceae</taxon>
        <taxon>Actinomadura</taxon>
    </lineage>
</organism>
<gene>
    <name evidence="3" type="ORF">ACRB68_11840</name>
</gene>